<dbReference type="OrthoDB" id="4732550at2759"/>
<dbReference type="EMBL" id="ML994721">
    <property type="protein sequence ID" value="KAF2175897.1"/>
    <property type="molecule type" value="Genomic_DNA"/>
</dbReference>
<accession>A0A6A6D8Y8</accession>
<organism evidence="2 3">
    <name type="scientific">Zopfia rhizophila CBS 207.26</name>
    <dbReference type="NCBI Taxonomy" id="1314779"/>
    <lineage>
        <taxon>Eukaryota</taxon>
        <taxon>Fungi</taxon>
        <taxon>Dikarya</taxon>
        <taxon>Ascomycota</taxon>
        <taxon>Pezizomycotina</taxon>
        <taxon>Dothideomycetes</taxon>
        <taxon>Dothideomycetes incertae sedis</taxon>
        <taxon>Zopfiaceae</taxon>
        <taxon>Zopfia</taxon>
    </lineage>
</organism>
<sequence length="843" mass="96476">MAPQLRIHARQGRFVNKGKSRPLLRSSEPPKSPLTKGTTCDAVERNGNPCKVVLPSDGYTWCKHHFNEMKELTAKWKTAQQEAEAVEVVNPDTAEEKVLKLRLSIDLRRQVRERLYPRGGDTFDYIQWIMKLETDARALADSILMSNLARRPASEIPGVTSPTPTAEEPSEKIIILRSPLDPRIPINSLQNMPDDGTILVLKHFYTDLCADAVRRLYKIVPDLYDGAPASSPDLKSPTPKDGGTDILRAWFRIMIFNDSEAEALEHATKATGIDDFLKGCHASQLEMYCDFFEKAWRPHAVQYLRVAICAQTLAAGDAKTIRILGGIIPSTTEGMKMTKLCWDILYRWFPTLLTPWTLGSICQNFEDYTTICKLLMIGLYREHWFDPTSIVKDCTTGVYLGFIPSSKRDFTSVIGCEQVGDTTIQTEARNYVTGQMAIGDPLTELFLDEIRKRTERLVLVVYEGSNADATVYPSDNDLFVTRRRTAKGNEDIEKAKWTTEITLEDIKNDLRLRKTSMYDPIVVDSWQFIIIDKQAGLPFTLFDIIHDTLLYLTGDPSPREVTKNVFRGVIPPSIQGIFFEEVEIDSPFEMKLPAPPEVQYEGNRQRCWDPDRQALLAHQIKTAEDHSRDTNRFIRRVIDDMEKNEIVSLATEYERPQTRPIVIQGSDGRLDLYFPYEFGGLAPDAELTPSLTLPTQNCLLEFAKGYKGKHPKAIMAKGSIQTHYAAWPMPAIKRHGKSRLNFATWEGHIYYWNAMPFDRPWSECAWQYYLHHYINSRYSFVMFYLTTFVICAVDKEDAEKAASTILDEMEKLKWKIVLPSLRDWKENIEELNLDEMFQGIRPM</sequence>
<evidence type="ECO:0000313" key="3">
    <source>
        <dbReference type="Proteomes" id="UP000800200"/>
    </source>
</evidence>
<dbReference type="AlphaFoldDB" id="A0A6A6D8Y8"/>
<keyword evidence="3" id="KW-1185">Reference proteome</keyword>
<dbReference type="Proteomes" id="UP000800200">
    <property type="component" value="Unassembled WGS sequence"/>
</dbReference>
<evidence type="ECO:0000313" key="2">
    <source>
        <dbReference type="EMBL" id="KAF2175897.1"/>
    </source>
</evidence>
<protein>
    <submittedName>
        <fullName evidence="2">Uncharacterized protein</fullName>
    </submittedName>
</protein>
<gene>
    <name evidence="2" type="ORF">K469DRAFT_609184</name>
</gene>
<feature type="region of interest" description="Disordered" evidence="1">
    <location>
        <begin position="18"/>
        <end position="40"/>
    </location>
</feature>
<proteinExistence type="predicted"/>
<evidence type="ECO:0000256" key="1">
    <source>
        <dbReference type="SAM" id="MobiDB-lite"/>
    </source>
</evidence>
<reference evidence="2" key="1">
    <citation type="journal article" date="2020" name="Stud. Mycol.">
        <title>101 Dothideomycetes genomes: a test case for predicting lifestyles and emergence of pathogens.</title>
        <authorList>
            <person name="Haridas S."/>
            <person name="Albert R."/>
            <person name="Binder M."/>
            <person name="Bloem J."/>
            <person name="Labutti K."/>
            <person name="Salamov A."/>
            <person name="Andreopoulos B."/>
            <person name="Baker S."/>
            <person name="Barry K."/>
            <person name="Bills G."/>
            <person name="Bluhm B."/>
            <person name="Cannon C."/>
            <person name="Castanera R."/>
            <person name="Culley D."/>
            <person name="Daum C."/>
            <person name="Ezra D."/>
            <person name="Gonzalez J."/>
            <person name="Henrissat B."/>
            <person name="Kuo A."/>
            <person name="Liang C."/>
            <person name="Lipzen A."/>
            <person name="Lutzoni F."/>
            <person name="Magnuson J."/>
            <person name="Mondo S."/>
            <person name="Nolan M."/>
            <person name="Ohm R."/>
            <person name="Pangilinan J."/>
            <person name="Park H.-J."/>
            <person name="Ramirez L."/>
            <person name="Alfaro M."/>
            <person name="Sun H."/>
            <person name="Tritt A."/>
            <person name="Yoshinaga Y."/>
            <person name="Zwiers L.-H."/>
            <person name="Turgeon B."/>
            <person name="Goodwin S."/>
            <person name="Spatafora J."/>
            <person name="Crous P."/>
            <person name="Grigoriev I."/>
        </authorList>
    </citation>
    <scope>NUCLEOTIDE SEQUENCE</scope>
    <source>
        <strain evidence="2">CBS 207.26</strain>
    </source>
</reference>
<name>A0A6A6D8Y8_9PEZI</name>